<feature type="domain" description="RmlD-like substrate binding" evidence="3">
    <location>
        <begin position="1"/>
        <end position="280"/>
    </location>
</feature>
<organism evidence="4 5">
    <name type="scientific">Paenibacillus oryzae</name>
    <dbReference type="NCBI Taxonomy" id="1844972"/>
    <lineage>
        <taxon>Bacteria</taxon>
        <taxon>Bacillati</taxon>
        <taxon>Bacillota</taxon>
        <taxon>Bacilli</taxon>
        <taxon>Bacillales</taxon>
        <taxon>Paenibacillaceae</taxon>
        <taxon>Paenibacillus</taxon>
    </lineage>
</organism>
<evidence type="ECO:0000313" key="5">
    <source>
        <dbReference type="Proteomes" id="UP000092024"/>
    </source>
</evidence>
<reference evidence="4 5" key="1">
    <citation type="submission" date="2016-05" db="EMBL/GenBank/DDBJ databases">
        <title>Paenibacillus oryzae. sp. nov., isolated from the rice root.</title>
        <authorList>
            <person name="Zhang J."/>
            <person name="Zhang X."/>
        </authorList>
    </citation>
    <scope>NUCLEOTIDE SEQUENCE [LARGE SCALE GENOMIC DNA]</scope>
    <source>
        <strain evidence="4 5">1DrF-4</strain>
    </source>
</reference>
<dbReference type="GO" id="GO:0019305">
    <property type="term" value="P:dTDP-rhamnose biosynthetic process"/>
    <property type="evidence" value="ECO:0007669"/>
    <property type="project" value="UniProtKB-UniPathway"/>
</dbReference>
<dbReference type="PANTHER" id="PTHR10491">
    <property type="entry name" value="DTDP-4-DEHYDRORHAMNOSE REDUCTASE"/>
    <property type="match status" value="1"/>
</dbReference>
<keyword evidence="2" id="KW-0560">Oxidoreductase</keyword>
<dbReference type="AlphaFoldDB" id="A0A1A5YS13"/>
<dbReference type="CDD" id="cd05254">
    <property type="entry name" value="dTDP_HR_like_SDR_e"/>
    <property type="match status" value="1"/>
</dbReference>
<dbReference type="FunFam" id="3.40.50.720:FF:000159">
    <property type="entry name" value="dTDP-4-dehydrorhamnose reductase"/>
    <property type="match status" value="1"/>
</dbReference>
<dbReference type="OrthoDB" id="9803892at2"/>
<dbReference type="Gene3D" id="3.90.25.10">
    <property type="entry name" value="UDP-galactose 4-epimerase, domain 1"/>
    <property type="match status" value="1"/>
</dbReference>
<evidence type="ECO:0000313" key="4">
    <source>
        <dbReference type="EMBL" id="OBR68416.1"/>
    </source>
</evidence>
<gene>
    <name evidence="4" type="ORF">A7K91_21280</name>
</gene>
<dbReference type="InterPro" id="IPR005913">
    <property type="entry name" value="dTDP_dehydrorham_reduct"/>
</dbReference>
<dbReference type="EMBL" id="LYPA01000026">
    <property type="protein sequence ID" value="OBR68416.1"/>
    <property type="molecule type" value="Genomic_DNA"/>
</dbReference>
<accession>A0A1A5YS13</accession>
<dbReference type="PANTHER" id="PTHR10491:SF4">
    <property type="entry name" value="METHIONINE ADENOSYLTRANSFERASE 2 SUBUNIT BETA"/>
    <property type="match status" value="1"/>
</dbReference>
<dbReference type="Proteomes" id="UP000092024">
    <property type="component" value="Unassembled WGS sequence"/>
</dbReference>
<dbReference type="InterPro" id="IPR029903">
    <property type="entry name" value="RmlD-like-bd"/>
</dbReference>
<dbReference type="EC" id="1.1.1.133" evidence="2"/>
<evidence type="ECO:0000256" key="2">
    <source>
        <dbReference type="RuleBase" id="RU364082"/>
    </source>
</evidence>
<keyword evidence="5" id="KW-1185">Reference proteome</keyword>
<dbReference type="UniPathway" id="UPA00124"/>
<comment type="caution">
    <text evidence="4">The sequence shown here is derived from an EMBL/GenBank/DDBJ whole genome shotgun (WGS) entry which is preliminary data.</text>
</comment>
<sequence length="285" mass="31878">MNILVTGVGGQLGFDVVQRGYSLGLNMIGTTSSILDITDEAAVSAFVHKHKPDAVIHCAAYTAVDKAEDDKENCRKVNVDGTTYLAAAAKQVQAKFIYISTDYVFDGEGQEAFKESDSPSPINYYGLTKYEGEQVVRDLLSDYFIVRISWVFGMNGNNFVKTMLRLAETRGELNVVGDQWGSPTYTADLARLLLDLVRTDKYGIYHASNDGFCSWADFAREIFAAAHKDIKVNGITTDEYPTRAVRPKNSRMSKQKLIEYGLEPLPPWQDAVKRFLDQLKSEERK</sequence>
<proteinExistence type="inferred from homology"/>
<evidence type="ECO:0000256" key="1">
    <source>
        <dbReference type="ARBA" id="ARBA00010944"/>
    </source>
</evidence>
<dbReference type="Gene3D" id="3.40.50.720">
    <property type="entry name" value="NAD(P)-binding Rossmann-like Domain"/>
    <property type="match status" value="1"/>
</dbReference>
<comment type="pathway">
    <text evidence="2">Carbohydrate biosynthesis; dTDP-L-rhamnose biosynthesis.</text>
</comment>
<protein>
    <recommendedName>
        <fullName evidence="2">dTDP-4-dehydrorhamnose reductase</fullName>
        <ecNumber evidence="2">1.1.1.133</ecNumber>
    </recommendedName>
</protein>
<evidence type="ECO:0000259" key="3">
    <source>
        <dbReference type="Pfam" id="PF04321"/>
    </source>
</evidence>
<dbReference type="GO" id="GO:0008831">
    <property type="term" value="F:dTDP-4-dehydrorhamnose reductase activity"/>
    <property type="evidence" value="ECO:0007669"/>
    <property type="project" value="UniProtKB-EC"/>
</dbReference>
<dbReference type="SUPFAM" id="SSF51735">
    <property type="entry name" value="NAD(P)-binding Rossmann-fold domains"/>
    <property type="match status" value="1"/>
</dbReference>
<comment type="function">
    <text evidence="2">Catalyzes the reduction of dTDP-6-deoxy-L-lyxo-4-hexulose to yield dTDP-L-rhamnose.</text>
</comment>
<dbReference type="RefSeq" id="WP_068679199.1">
    <property type="nucleotide sequence ID" value="NZ_LYPA01000026.1"/>
</dbReference>
<dbReference type="InterPro" id="IPR036291">
    <property type="entry name" value="NAD(P)-bd_dom_sf"/>
</dbReference>
<keyword evidence="2" id="KW-0521">NADP</keyword>
<dbReference type="STRING" id="1844972.A7K91_21280"/>
<name>A0A1A5YS13_9BACL</name>
<dbReference type="Pfam" id="PF04321">
    <property type="entry name" value="RmlD_sub_bind"/>
    <property type="match status" value="1"/>
</dbReference>
<comment type="similarity">
    <text evidence="1 2">Belongs to the dTDP-4-dehydrorhamnose reductase family.</text>
</comment>
<dbReference type="GO" id="GO:0005829">
    <property type="term" value="C:cytosol"/>
    <property type="evidence" value="ECO:0007669"/>
    <property type="project" value="TreeGrafter"/>
</dbReference>
<dbReference type="NCBIfam" id="TIGR01214">
    <property type="entry name" value="rmlD"/>
    <property type="match status" value="1"/>
</dbReference>